<dbReference type="Proteomes" id="UP000199478">
    <property type="component" value="Unassembled WGS sequence"/>
</dbReference>
<evidence type="ECO:0000313" key="4">
    <source>
        <dbReference type="Proteomes" id="UP000199478"/>
    </source>
</evidence>
<dbReference type="RefSeq" id="WP_090197524.1">
    <property type="nucleotide sequence ID" value="NZ_FOYP01000001.1"/>
</dbReference>
<reference evidence="4" key="1">
    <citation type="submission" date="2016-10" db="EMBL/GenBank/DDBJ databases">
        <authorList>
            <person name="Varghese N."/>
            <person name="Submissions S."/>
        </authorList>
    </citation>
    <scope>NUCLEOTIDE SEQUENCE [LARGE SCALE GENOMIC DNA]</scope>
    <source>
        <strain evidence="4">DSM 26879</strain>
    </source>
</reference>
<keyword evidence="4" id="KW-1185">Reference proteome</keyword>
<dbReference type="InterPro" id="IPR029068">
    <property type="entry name" value="Glyas_Bleomycin-R_OHBP_Dase"/>
</dbReference>
<dbReference type="GO" id="GO:0004493">
    <property type="term" value="F:methylmalonyl-CoA epimerase activity"/>
    <property type="evidence" value="ECO:0007669"/>
    <property type="project" value="TreeGrafter"/>
</dbReference>
<evidence type="ECO:0000259" key="2">
    <source>
        <dbReference type="PROSITE" id="PS51819"/>
    </source>
</evidence>
<dbReference type="PANTHER" id="PTHR43048">
    <property type="entry name" value="METHYLMALONYL-COA EPIMERASE"/>
    <property type="match status" value="1"/>
</dbReference>
<protein>
    <submittedName>
        <fullName evidence="3">Catechol 2,3-dioxygenase</fullName>
    </submittedName>
</protein>
<dbReference type="GO" id="GO:0051213">
    <property type="term" value="F:dioxygenase activity"/>
    <property type="evidence" value="ECO:0007669"/>
    <property type="project" value="UniProtKB-KW"/>
</dbReference>
<keyword evidence="1" id="KW-0479">Metal-binding</keyword>
<dbReference type="AlphaFoldDB" id="A0A1I6G6Y1"/>
<dbReference type="Pfam" id="PF00903">
    <property type="entry name" value="Glyoxalase"/>
    <property type="match status" value="1"/>
</dbReference>
<evidence type="ECO:0000313" key="3">
    <source>
        <dbReference type="EMBL" id="SFR37881.1"/>
    </source>
</evidence>
<dbReference type="OrthoDB" id="7355345at2"/>
<dbReference type="Gene3D" id="3.10.180.10">
    <property type="entry name" value="2,3-Dihydroxybiphenyl 1,2-Dioxygenase, domain 1"/>
    <property type="match status" value="1"/>
</dbReference>
<dbReference type="SUPFAM" id="SSF54593">
    <property type="entry name" value="Glyoxalase/Bleomycin resistance protein/Dihydroxybiphenyl dioxygenase"/>
    <property type="match status" value="1"/>
</dbReference>
<gene>
    <name evidence="3" type="ORF">SAMN04488005_1164</name>
</gene>
<dbReference type="PROSITE" id="PS51819">
    <property type="entry name" value="VOC"/>
    <property type="match status" value="1"/>
</dbReference>
<keyword evidence="3" id="KW-0560">Oxidoreductase</keyword>
<dbReference type="GO" id="GO:0046872">
    <property type="term" value="F:metal ion binding"/>
    <property type="evidence" value="ECO:0007669"/>
    <property type="project" value="UniProtKB-KW"/>
</dbReference>
<proteinExistence type="predicted"/>
<dbReference type="InterPro" id="IPR004360">
    <property type="entry name" value="Glyas_Fos-R_dOase_dom"/>
</dbReference>
<dbReference type="STRING" id="390270.SAMN04488005_1164"/>
<dbReference type="EMBL" id="FOYP01000001">
    <property type="protein sequence ID" value="SFR37881.1"/>
    <property type="molecule type" value="Genomic_DNA"/>
</dbReference>
<dbReference type="PANTHER" id="PTHR43048:SF3">
    <property type="entry name" value="METHYLMALONYL-COA EPIMERASE, MITOCHONDRIAL"/>
    <property type="match status" value="1"/>
</dbReference>
<name>A0A1I6G6Y1_9RHOB</name>
<feature type="domain" description="VOC" evidence="2">
    <location>
        <begin position="3"/>
        <end position="128"/>
    </location>
</feature>
<dbReference type="GO" id="GO:0046491">
    <property type="term" value="P:L-methylmalonyl-CoA metabolic process"/>
    <property type="evidence" value="ECO:0007669"/>
    <property type="project" value="TreeGrafter"/>
</dbReference>
<dbReference type="InterPro" id="IPR037523">
    <property type="entry name" value="VOC_core"/>
</dbReference>
<sequence length="129" mass="14227">MSQLEHVNITVSDPKATARMLEQIFGWHIRWEGAAMGGAGYTLHVGNDDCYVAVYSGSDPTQTVPKADASYQTRGAMNHIGIVVDDLDLIAEKVSAMGFNAHSHADYEPGRRFYFHDDDGVEFEVISYA</sequence>
<accession>A0A1I6G6Y1</accession>
<organism evidence="3 4">
    <name type="scientific">Yoonia tamlensis</name>
    <dbReference type="NCBI Taxonomy" id="390270"/>
    <lineage>
        <taxon>Bacteria</taxon>
        <taxon>Pseudomonadati</taxon>
        <taxon>Pseudomonadota</taxon>
        <taxon>Alphaproteobacteria</taxon>
        <taxon>Rhodobacterales</taxon>
        <taxon>Paracoccaceae</taxon>
        <taxon>Yoonia</taxon>
    </lineage>
</organism>
<dbReference type="CDD" id="cd06587">
    <property type="entry name" value="VOC"/>
    <property type="match status" value="1"/>
</dbReference>
<evidence type="ECO:0000256" key="1">
    <source>
        <dbReference type="ARBA" id="ARBA00022723"/>
    </source>
</evidence>
<keyword evidence="3" id="KW-0223">Dioxygenase</keyword>
<dbReference type="InterPro" id="IPR051785">
    <property type="entry name" value="MMCE/EMCE_epimerase"/>
</dbReference>